<proteinExistence type="predicted"/>
<keyword evidence="3" id="KW-1185">Reference proteome</keyword>
<accession>A0ABV1NI84</accession>
<gene>
    <name evidence="2" type="primary">pilV</name>
    <name evidence="2" type="ORF">ABE960_14730</name>
</gene>
<name>A0ABV1NI84_9GAMM</name>
<dbReference type="RefSeq" id="WP_349763051.1">
    <property type="nucleotide sequence ID" value="NZ_JBEGCJ010000007.1"/>
</dbReference>
<dbReference type="EMBL" id="JBEGCJ010000007">
    <property type="protein sequence ID" value="MEQ6918771.1"/>
    <property type="molecule type" value="Genomic_DNA"/>
</dbReference>
<dbReference type="InterPro" id="IPR013362">
    <property type="entry name" value="Pilus_4_PilV"/>
</dbReference>
<evidence type="ECO:0000313" key="3">
    <source>
        <dbReference type="Proteomes" id="UP001442468"/>
    </source>
</evidence>
<feature type="transmembrane region" description="Helical" evidence="1">
    <location>
        <begin position="12"/>
        <end position="32"/>
    </location>
</feature>
<dbReference type="Pfam" id="PF07963">
    <property type="entry name" value="N_methyl"/>
    <property type="match status" value="1"/>
</dbReference>
<dbReference type="Proteomes" id="UP001442468">
    <property type="component" value="Unassembled WGS sequence"/>
</dbReference>
<evidence type="ECO:0000313" key="2">
    <source>
        <dbReference type="EMBL" id="MEQ6918771.1"/>
    </source>
</evidence>
<sequence length="183" mass="19889">MKWSSNRNGLGFTLIEALVALVVLAVGVLGLASMQIKALQGAHLSYQRSVATMAAQDMEEMLWVQLGMQGVGSDSLACPSAADDVLIKNPNFDPTDASTTNDEPTTVLPITDNTIFDVWYGQWVKVLPTLEKNASTAVKIETNIPNYSSCIYTITVSWGDERFSAETDVSEFVYRTSIIDGSL</sequence>
<protein>
    <submittedName>
        <fullName evidence="2">Type IV pilus modification protein PilV</fullName>
    </submittedName>
</protein>
<keyword evidence="1" id="KW-0472">Membrane</keyword>
<dbReference type="InterPro" id="IPR012902">
    <property type="entry name" value="N_methyl_site"/>
</dbReference>
<organism evidence="2 3">
    <name type="scientific">Halomonas aquatica</name>
    <dbReference type="NCBI Taxonomy" id="3151123"/>
    <lineage>
        <taxon>Bacteria</taxon>
        <taxon>Pseudomonadati</taxon>
        <taxon>Pseudomonadota</taxon>
        <taxon>Gammaproteobacteria</taxon>
        <taxon>Oceanospirillales</taxon>
        <taxon>Halomonadaceae</taxon>
        <taxon>Halomonas</taxon>
    </lineage>
</organism>
<keyword evidence="1" id="KW-0812">Transmembrane</keyword>
<evidence type="ECO:0000256" key="1">
    <source>
        <dbReference type="SAM" id="Phobius"/>
    </source>
</evidence>
<keyword evidence="1" id="KW-1133">Transmembrane helix</keyword>
<comment type="caution">
    <text evidence="2">The sequence shown here is derived from an EMBL/GenBank/DDBJ whole genome shotgun (WGS) entry which is preliminary data.</text>
</comment>
<dbReference type="NCBIfam" id="TIGR02523">
    <property type="entry name" value="type_IV_pilV"/>
    <property type="match status" value="1"/>
</dbReference>
<reference evidence="2 3" key="1">
    <citation type="submission" date="2024-05" db="EMBL/GenBank/DDBJ databases">
        <title>Halomonas sp. SSM6 16S ribosomal RNA gene Genome sequencing and assembly.</title>
        <authorList>
            <person name="Yook S."/>
        </authorList>
    </citation>
    <scope>NUCLEOTIDE SEQUENCE [LARGE SCALE GENOMIC DNA]</scope>
    <source>
        <strain evidence="2 3">SSM6</strain>
    </source>
</reference>